<protein>
    <submittedName>
        <fullName evidence="2">Uncharacterized protein</fullName>
    </submittedName>
</protein>
<evidence type="ECO:0000313" key="3">
    <source>
        <dbReference type="Proteomes" id="UP001208570"/>
    </source>
</evidence>
<dbReference type="Proteomes" id="UP001208570">
    <property type="component" value="Unassembled WGS sequence"/>
</dbReference>
<dbReference type="EMBL" id="JAODUP010001089">
    <property type="protein sequence ID" value="KAK2141517.1"/>
    <property type="molecule type" value="Genomic_DNA"/>
</dbReference>
<sequence length="150" mass="16784">MSDVTKQSPITYQGYLENGLALSSPQYQEHTQQSPGYQNGITDTQPRQLNEADYSTSHRQNVVVVQRSETAEDIRAGRAGILSCFVIWCCCWPIGVIAYLIARTAITTLDVEKKKRLSRTSVGISIGGIMAGLIVCSVVAYYYYVTYFYY</sequence>
<keyword evidence="1" id="KW-1133">Transmembrane helix</keyword>
<keyword evidence="1" id="KW-0812">Transmembrane</keyword>
<feature type="transmembrane region" description="Helical" evidence="1">
    <location>
        <begin position="79"/>
        <end position="101"/>
    </location>
</feature>
<name>A0AAD9MPU5_9ANNE</name>
<dbReference type="AlphaFoldDB" id="A0AAD9MPU5"/>
<keyword evidence="3" id="KW-1185">Reference proteome</keyword>
<evidence type="ECO:0000313" key="2">
    <source>
        <dbReference type="EMBL" id="KAK2141517.1"/>
    </source>
</evidence>
<proteinExistence type="predicted"/>
<evidence type="ECO:0000256" key="1">
    <source>
        <dbReference type="SAM" id="Phobius"/>
    </source>
</evidence>
<feature type="transmembrane region" description="Helical" evidence="1">
    <location>
        <begin position="122"/>
        <end position="144"/>
    </location>
</feature>
<accession>A0AAD9MPU5</accession>
<reference evidence="2" key="1">
    <citation type="journal article" date="2023" name="Mol. Biol. Evol.">
        <title>Third-Generation Sequencing Reveals the Adaptive Role of the Epigenome in Three Deep-Sea Polychaetes.</title>
        <authorList>
            <person name="Perez M."/>
            <person name="Aroh O."/>
            <person name="Sun Y."/>
            <person name="Lan Y."/>
            <person name="Juniper S.K."/>
            <person name="Young C.R."/>
            <person name="Angers B."/>
            <person name="Qian P.Y."/>
        </authorList>
    </citation>
    <scope>NUCLEOTIDE SEQUENCE</scope>
    <source>
        <strain evidence="2">P08H-3</strain>
    </source>
</reference>
<organism evidence="2 3">
    <name type="scientific">Paralvinella palmiformis</name>
    <dbReference type="NCBI Taxonomy" id="53620"/>
    <lineage>
        <taxon>Eukaryota</taxon>
        <taxon>Metazoa</taxon>
        <taxon>Spiralia</taxon>
        <taxon>Lophotrochozoa</taxon>
        <taxon>Annelida</taxon>
        <taxon>Polychaeta</taxon>
        <taxon>Sedentaria</taxon>
        <taxon>Canalipalpata</taxon>
        <taxon>Terebellida</taxon>
        <taxon>Terebelliformia</taxon>
        <taxon>Alvinellidae</taxon>
        <taxon>Paralvinella</taxon>
    </lineage>
</organism>
<gene>
    <name evidence="2" type="ORF">LSH36_1088g00042</name>
</gene>
<comment type="caution">
    <text evidence="2">The sequence shown here is derived from an EMBL/GenBank/DDBJ whole genome shotgun (WGS) entry which is preliminary data.</text>
</comment>
<keyword evidence="1" id="KW-0472">Membrane</keyword>